<dbReference type="Proteomes" id="UP000076532">
    <property type="component" value="Unassembled WGS sequence"/>
</dbReference>
<proteinExistence type="inferred from homology"/>
<dbReference type="Pfam" id="PF13639">
    <property type="entry name" value="zf-RING_2"/>
    <property type="match status" value="1"/>
</dbReference>
<evidence type="ECO:0000256" key="8">
    <source>
        <dbReference type="ARBA" id="ARBA00022679"/>
    </source>
</evidence>
<organism evidence="19 20">
    <name type="scientific">Athelia psychrophila</name>
    <dbReference type="NCBI Taxonomy" id="1759441"/>
    <lineage>
        <taxon>Eukaryota</taxon>
        <taxon>Fungi</taxon>
        <taxon>Dikarya</taxon>
        <taxon>Basidiomycota</taxon>
        <taxon>Agaricomycotina</taxon>
        <taxon>Agaricomycetes</taxon>
        <taxon>Agaricomycetidae</taxon>
        <taxon>Atheliales</taxon>
        <taxon>Atheliaceae</taxon>
        <taxon>Athelia</taxon>
    </lineage>
</organism>
<feature type="compositionally biased region" description="Basic and acidic residues" evidence="17">
    <location>
        <begin position="38"/>
        <end position="48"/>
    </location>
</feature>
<evidence type="ECO:0000256" key="11">
    <source>
        <dbReference type="ARBA" id="ARBA00022771"/>
    </source>
</evidence>
<dbReference type="InterPro" id="IPR054478">
    <property type="entry name" value="LTN1_UBC"/>
</dbReference>
<dbReference type="STRING" id="436010.A0A166RJT9"/>
<dbReference type="InterPro" id="IPR001841">
    <property type="entry name" value="Znf_RING"/>
</dbReference>
<feature type="compositionally biased region" description="Polar residues" evidence="17">
    <location>
        <begin position="1"/>
        <end position="11"/>
    </location>
</feature>
<dbReference type="InterPro" id="IPR011016">
    <property type="entry name" value="Znf_RING-CH"/>
</dbReference>
<name>A0A166RJT9_9AGAM</name>
<evidence type="ECO:0000256" key="10">
    <source>
        <dbReference type="ARBA" id="ARBA00022737"/>
    </source>
</evidence>
<evidence type="ECO:0000256" key="4">
    <source>
        <dbReference type="ARBA" id="ARBA00007997"/>
    </source>
</evidence>
<dbReference type="SMART" id="SM01197">
    <property type="entry name" value="FANCL_C"/>
    <property type="match status" value="1"/>
</dbReference>
<dbReference type="GO" id="GO:1990112">
    <property type="term" value="C:RQC complex"/>
    <property type="evidence" value="ECO:0007669"/>
    <property type="project" value="UniProtKB-UniRule"/>
</dbReference>
<keyword evidence="11 15" id="KW-0863">Zinc-finger</keyword>
<dbReference type="PANTHER" id="PTHR12389">
    <property type="entry name" value="ZINC FINGER PROTEIN 294"/>
    <property type="match status" value="1"/>
</dbReference>
<keyword evidence="12 16" id="KW-0833">Ubl conjugation pathway</keyword>
<dbReference type="Pfam" id="PF22999">
    <property type="entry name" value="LTN1_E3_ligase_6th"/>
    <property type="match status" value="1"/>
</dbReference>
<dbReference type="Pfam" id="PF23009">
    <property type="entry name" value="UBC_like"/>
    <property type="match status" value="1"/>
</dbReference>
<feature type="region of interest" description="Disordered" evidence="17">
    <location>
        <begin position="1"/>
        <end position="56"/>
    </location>
</feature>
<keyword evidence="10" id="KW-0677">Repeat</keyword>
<accession>A0A166RJT9</accession>
<sequence length="1686" mass="184521">MPKQKSSATSTTRKKHARKAAGPIADAPPQRGQKKTGKKGDKKGEPRVKAYIPPVKPQPIAPDPLDALGLAYSLPAELVVILRRLGKKDAVTKRRALEELKTYVESGVAEQDDYAVRAMLPVWLHHAPLLLLHPSKRIRLLAATLHAAILPLLAEEAPPYVLGAWRMSAHDPDKHVASVASTSSSLHTEVGKVDLLPFLCRALLDSNGLWAALNPTVRAAGEEKDVEEIEEGEGETDRNARLRIGALGALARILDTSPPAPEPEQPDAELEEHQAEDPLTDLLSSPAFWSTLNPGPDPEALGFTQPPVRRAAWAVVATLVRRWKNPEFKKEKDAILPTLSRVALRSAWIESDVGVWRALRDPLLVFLRAYPEAWALADSAPTQSQDQEGDDDHDQDDDENDNDQDQDQEHDSDNHAEEPKPPISAYASFLAFLPHPPAPGATYPALVVLLSTLPPSLLTPSATSAEGGFFDALWAGLGGGFGAGSGLAGFGGEMLVKAILECLVFVVRGAVRIAAGTPDDAAGQEGATEKEAEAGSLVHAQFERVLGEFFEGRLRLSATALGRELTGALGVLGRIGGGLASAAWTPLSAALVAPATLNSQSPAVLDILRVIPDGEAKAAVVRSVGIWALSADAGVDTLVGVLAAFGPELMQDSDFVERLDNLSTRPDAISSPAFVRAYLSERGIEELCVALWRRVLLSLADAPERLPAFVALHGLAGYLTPTSELDGVVDAMLRRVLEGLDAKEMVVLKRLLAEPAHFLSPECALSARTHLAEKFVHDVDGALRDPDVDTSNSAGFGAVVGLLVAIFPAFEEVEIQSVLPSVFGLAFLLQDEREEDMPRIGVVFEAKRVWEACVGRAPEGVFVRVKTMVKEMLVDVRASPSPERILACLTQDPGFEVDLIRDILPTRFELDNMLVALPSEPIDSSLGVLDPLLAYPSSRPQLTPPICDARGFSAYARVVYAVLCAFTGDRQLARKNLWALRHLLAFAIYADDAIQVSSEVSPVFGLVAPAELVGIVSSVQQVTTYLLGLATDDGFHLRVIASISDGKTEGSDGLDAFLVEVVEKSKIEEGARGCRVLFRVLHHFFANASKEDADAWFTLARKVEKTAPRTSLTIIAAITQFAPEPSRLDRYRNELAADLFGVPASKANTVGLHTLRKLAAVAPDPESDVVFLPQQRTINVMKTCQQWITSDEDIDEEVESEMTLIFLHFAPLLQNVPGAHWDLVFDVIENNLESCSLSDNTALVTLARTLRLIIAIEDLAATNKALRADWHERRISALTLVRNLIEENTNVASTSTPRSTCRELVLYILQDLPSSLIDQTTLAKMCHLITDTSAEAQKMAYVLLQEAAKKRTEYLVIESGVDTEDVIQAELPIELVDLLQRSLSFEDEERVDGALLGYMLGWMVTFDLFTDASMKVRSDYVNQLRNLDLIAMRFIPSIFTLLNLYDGAKKAFKLDPWAVDEYYIEHYEPGMSLSLQLLASHLFYRALLTVPSLVRKWLHDCTDRQLSSAVVAYTSLNFSPVIIRTELLEVKSPAATDDLADENMTIKVAQAVNEVTASYLVDEHQLEMTLKMPSDWPLHTVEIKDLKKVGVLEDRWRAWVLGVQQIIWSQNGRIVDGLRHFKKNVALHFEGQVECAICYSIISVMDGSLPRKPCRTCKNRFHAACLYKWLNTSHSSTCPLCRSDIM</sequence>
<dbReference type="Gene3D" id="1.25.10.10">
    <property type="entry name" value="Leucine-rich Repeat Variant"/>
    <property type="match status" value="1"/>
</dbReference>
<evidence type="ECO:0000256" key="17">
    <source>
        <dbReference type="SAM" id="MobiDB-lite"/>
    </source>
</evidence>
<dbReference type="GO" id="GO:1990116">
    <property type="term" value="P:ribosome-associated ubiquitin-dependent protein catabolic process"/>
    <property type="evidence" value="ECO:0007669"/>
    <property type="project" value="UniProtKB-UniRule"/>
</dbReference>
<evidence type="ECO:0000256" key="14">
    <source>
        <dbReference type="ARBA" id="ARBA00055150"/>
    </source>
</evidence>
<evidence type="ECO:0000256" key="13">
    <source>
        <dbReference type="ARBA" id="ARBA00022833"/>
    </source>
</evidence>
<keyword evidence="8 16" id="KW-0808">Transferase</keyword>
<evidence type="ECO:0000256" key="3">
    <source>
        <dbReference type="ARBA" id="ARBA00004906"/>
    </source>
</evidence>
<dbReference type="Gene3D" id="3.30.40.10">
    <property type="entry name" value="Zinc/RING finger domain, C3HC4 (zinc finger)"/>
    <property type="match status" value="1"/>
</dbReference>
<dbReference type="GO" id="GO:0008270">
    <property type="term" value="F:zinc ion binding"/>
    <property type="evidence" value="ECO:0007669"/>
    <property type="project" value="UniProtKB-KW"/>
</dbReference>
<comment type="subcellular location">
    <subcellularLocation>
        <location evidence="2">Cytoplasm</location>
        <location evidence="2">Cytosol</location>
    </subcellularLocation>
</comment>
<feature type="compositionally biased region" description="Basic and acidic residues" evidence="17">
    <location>
        <begin position="407"/>
        <end position="420"/>
    </location>
</feature>
<dbReference type="GO" id="GO:0016567">
    <property type="term" value="P:protein ubiquitination"/>
    <property type="evidence" value="ECO:0007669"/>
    <property type="project" value="UniProtKB-UniPathway"/>
</dbReference>
<evidence type="ECO:0000256" key="15">
    <source>
        <dbReference type="PROSITE-ProRule" id="PRU00175"/>
    </source>
</evidence>
<evidence type="ECO:0000256" key="16">
    <source>
        <dbReference type="RuleBase" id="RU367090"/>
    </source>
</evidence>
<dbReference type="FunFam" id="3.30.40.10:FF:000038">
    <property type="entry name" value="E3 ubiquitin-protein ligase listerin"/>
    <property type="match status" value="1"/>
</dbReference>
<evidence type="ECO:0000256" key="2">
    <source>
        <dbReference type="ARBA" id="ARBA00004514"/>
    </source>
</evidence>
<keyword evidence="9 16" id="KW-0479">Metal-binding</keyword>
<comment type="subunit">
    <text evidence="16">Component of the ribosome quality control complex (RQC).</text>
</comment>
<comment type="pathway">
    <text evidence="3 16">Protein modification; protein ubiquitination.</text>
</comment>
<keyword evidence="20" id="KW-1185">Reference proteome</keyword>
<evidence type="ECO:0000256" key="7">
    <source>
        <dbReference type="ARBA" id="ARBA00022490"/>
    </source>
</evidence>
<protein>
    <recommendedName>
        <fullName evidence="6 16">E3 ubiquitin-protein ligase listerin</fullName>
        <ecNumber evidence="5 16">2.3.2.27</ecNumber>
    </recommendedName>
    <alternativeName>
        <fullName evidence="16">RING-type E3 ubiquitin transferase listerin</fullName>
    </alternativeName>
</protein>
<comment type="catalytic activity">
    <reaction evidence="1 16">
        <text>S-ubiquitinyl-[E2 ubiquitin-conjugating enzyme]-L-cysteine + [acceptor protein]-L-lysine = [E2 ubiquitin-conjugating enzyme]-L-cysteine + N(6)-ubiquitinyl-[acceptor protein]-L-lysine.</text>
        <dbReference type="EC" id="2.3.2.27"/>
    </reaction>
</comment>
<feature type="compositionally biased region" description="Acidic residues" evidence="17">
    <location>
        <begin position="387"/>
        <end position="406"/>
    </location>
</feature>
<reference evidence="19 20" key="1">
    <citation type="journal article" date="2016" name="Mol. Biol. Evol.">
        <title>Comparative Genomics of Early-Diverging Mushroom-Forming Fungi Provides Insights into the Origins of Lignocellulose Decay Capabilities.</title>
        <authorList>
            <person name="Nagy L.G."/>
            <person name="Riley R."/>
            <person name="Tritt A."/>
            <person name="Adam C."/>
            <person name="Daum C."/>
            <person name="Floudas D."/>
            <person name="Sun H."/>
            <person name="Yadav J.S."/>
            <person name="Pangilinan J."/>
            <person name="Larsson K.H."/>
            <person name="Matsuura K."/>
            <person name="Barry K."/>
            <person name="Labutti K."/>
            <person name="Kuo R."/>
            <person name="Ohm R.A."/>
            <person name="Bhattacharya S.S."/>
            <person name="Shirouzu T."/>
            <person name="Yoshinaga Y."/>
            <person name="Martin F.M."/>
            <person name="Grigoriev I.V."/>
            <person name="Hibbett D.S."/>
        </authorList>
    </citation>
    <scope>NUCLEOTIDE SEQUENCE [LARGE SCALE GENOMIC DNA]</scope>
    <source>
        <strain evidence="19 20">CBS 109695</strain>
    </source>
</reference>
<evidence type="ECO:0000256" key="1">
    <source>
        <dbReference type="ARBA" id="ARBA00000900"/>
    </source>
</evidence>
<feature type="compositionally biased region" description="Acidic residues" evidence="17">
    <location>
        <begin position="224"/>
        <end position="234"/>
    </location>
</feature>
<dbReference type="SUPFAM" id="SSF57850">
    <property type="entry name" value="RING/U-box"/>
    <property type="match status" value="1"/>
</dbReference>
<feature type="region of interest" description="Disordered" evidence="17">
    <location>
        <begin position="254"/>
        <end position="275"/>
    </location>
</feature>
<dbReference type="EMBL" id="KV417504">
    <property type="protein sequence ID" value="KZP28348.1"/>
    <property type="molecule type" value="Genomic_DNA"/>
</dbReference>
<dbReference type="GO" id="GO:0061630">
    <property type="term" value="F:ubiquitin protein ligase activity"/>
    <property type="evidence" value="ECO:0007669"/>
    <property type="project" value="UniProtKB-UniRule"/>
</dbReference>
<dbReference type="SMART" id="SM00744">
    <property type="entry name" value="RINGv"/>
    <property type="match status" value="1"/>
</dbReference>
<evidence type="ECO:0000313" key="19">
    <source>
        <dbReference type="EMBL" id="KZP28348.1"/>
    </source>
</evidence>
<feature type="region of interest" description="Disordered" evidence="17">
    <location>
        <begin position="378"/>
        <end position="420"/>
    </location>
</feature>
<dbReference type="InterPro" id="IPR016024">
    <property type="entry name" value="ARM-type_fold"/>
</dbReference>
<evidence type="ECO:0000256" key="9">
    <source>
        <dbReference type="ARBA" id="ARBA00022723"/>
    </source>
</evidence>
<comment type="function">
    <text evidence="16">E3 ubiquitin-protein ligase. Component of the ribosome quality control complex (RQC), a ribosome-associated complex that mediates ubiquitination and extraction of incompletely synthesized nascent chains for proteasomal degradation.</text>
</comment>
<dbReference type="InterPro" id="IPR011989">
    <property type="entry name" value="ARM-like"/>
</dbReference>
<dbReference type="Pfam" id="PF22958">
    <property type="entry name" value="Ltn1_1st"/>
    <property type="match status" value="1"/>
</dbReference>
<gene>
    <name evidence="19" type="ORF">FIBSPDRAFT_947923</name>
</gene>
<comment type="function">
    <text evidence="14">E3 ubiquitin-protein ligase component of the ribosome quality control complex (RQC), a ribosome-associated complex that mediates ubiquitination and extraction of incompletely synthesized nascent chains for proteasomal degradation. Mediates ubiquitination of proteins derived from mRNAs lacking stop codons (non-stop proteins) and other translation arrest products induced by poly-lysine sequences and tandem rare codons. Ubiquitination leads to CDC48 recruitment for extraction and degradation of the incomplete translation product. May indirectly play a role in chromatin function and transcription.</text>
</comment>
<evidence type="ECO:0000259" key="18">
    <source>
        <dbReference type="PROSITE" id="PS50089"/>
    </source>
</evidence>
<keyword evidence="13 16" id="KW-0862">Zinc</keyword>
<evidence type="ECO:0000256" key="6">
    <source>
        <dbReference type="ARBA" id="ARBA00017157"/>
    </source>
</evidence>
<dbReference type="InterPro" id="IPR039804">
    <property type="entry name" value="RING-CH-C4HC3_LTN1"/>
</dbReference>
<dbReference type="SUPFAM" id="SSF48371">
    <property type="entry name" value="ARM repeat"/>
    <property type="match status" value="1"/>
</dbReference>
<dbReference type="CDD" id="cd16491">
    <property type="entry name" value="RING-CH-C4HC3_LTN1"/>
    <property type="match status" value="1"/>
</dbReference>
<dbReference type="GO" id="GO:0005829">
    <property type="term" value="C:cytosol"/>
    <property type="evidence" value="ECO:0007669"/>
    <property type="project" value="UniProtKB-SubCell"/>
</dbReference>
<evidence type="ECO:0000313" key="20">
    <source>
        <dbReference type="Proteomes" id="UP000076532"/>
    </source>
</evidence>
<feature type="region of interest" description="Disordered" evidence="17">
    <location>
        <begin position="221"/>
        <end position="240"/>
    </location>
</feature>
<dbReference type="OrthoDB" id="6108at2759"/>
<feature type="domain" description="RING-type" evidence="18">
    <location>
        <begin position="1635"/>
        <end position="1682"/>
    </location>
</feature>
<dbReference type="InterPro" id="IPR054477">
    <property type="entry name" value="LTN1_E3_ligase_6th"/>
</dbReference>
<keyword evidence="7" id="KW-0963">Cytoplasm</keyword>
<dbReference type="GO" id="GO:0072344">
    <property type="term" value="P:rescue of stalled ribosome"/>
    <property type="evidence" value="ECO:0007669"/>
    <property type="project" value="UniProtKB-UniRule"/>
</dbReference>
<dbReference type="InterPro" id="IPR013083">
    <property type="entry name" value="Znf_RING/FYVE/PHD"/>
</dbReference>
<dbReference type="UniPathway" id="UPA00143"/>
<dbReference type="GO" id="GO:0043023">
    <property type="term" value="F:ribosomal large subunit binding"/>
    <property type="evidence" value="ECO:0007669"/>
    <property type="project" value="TreeGrafter"/>
</dbReference>
<dbReference type="EC" id="2.3.2.27" evidence="5 16"/>
<dbReference type="InterPro" id="IPR039795">
    <property type="entry name" value="LTN1/Rkr1"/>
</dbReference>
<evidence type="ECO:0000256" key="12">
    <source>
        <dbReference type="ARBA" id="ARBA00022786"/>
    </source>
</evidence>
<dbReference type="InterPro" id="IPR054476">
    <property type="entry name" value="Ltn1_N"/>
</dbReference>
<dbReference type="PROSITE" id="PS50089">
    <property type="entry name" value="ZF_RING_2"/>
    <property type="match status" value="1"/>
</dbReference>
<comment type="similarity">
    <text evidence="4 16">Belongs to the LTN1 family.</text>
</comment>
<evidence type="ECO:0000256" key="5">
    <source>
        <dbReference type="ARBA" id="ARBA00012483"/>
    </source>
</evidence>
<dbReference type="PANTHER" id="PTHR12389:SF0">
    <property type="entry name" value="E3 UBIQUITIN-PROTEIN LIGASE LISTERIN"/>
    <property type="match status" value="1"/>
</dbReference>